<dbReference type="Proteomes" id="UP000182598">
    <property type="component" value="Unassembled WGS sequence"/>
</dbReference>
<keyword evidence="1" id="KW-1133">Transmembrane helix</keyword>
<name>A0A0K6H1S8_9GAMM</name>
<proteinExistence type="predicted"/>
<keyword evidence="1" id="KW-0812">Transmembrane</keyword>
<keyword evidence="1" id="KW-0472">Membrane</keyword>
<dbReference type="EMBL" id="CYHB01000002">
    <property type="protein sequence ID" value="CUA84943.1"/>
    <property type="molecule type" value="Genomic_DNA"/>
</dbReference>
<dbReference type="OrthoDB" id="6241286at2"/>
<gene>
    <name evidence="2" type="ORF">Ga0061064_1061</name>
</gene>
<dbReference type="AlphaFoldDB" id="A0A0K6H1S8"/>
<protein>
    <submittedName>
        <fullName evidence="2">Uncharacterized protein</fullName>
    </submittedName>
</protein>
<evidence type="ECO:0000313" key="3">
    <source>
        <dbReference type="Proteomes" id="UP000182598"/>
    </source>
</evidence>
<accession>A0A0K6H1S8</accession>
<reference evidence="3" key="1">
    <citation type="submission" date="2015-08" db="EMBL/GenBank/DDBJ databases">
        <authorList>
            <person name="Varghese N."/>
        </authorList>
    </citation>
    <scope>NUCLEOTIDE SEQUENCE [LARGE SCALE GENOMIC DNA]</scope>
    <source>
        <strain evidence="3">DSM 27808</strain>
    </source>
</reference>
<evidence type="ECO:0000256" key="1">
    <source>
        <dbReference type="SAM" id="Phobius"/>
    </source>
</evidence>
<evidence type="ECO:0000313" key="2">
    <source>
        <dbReference type="EMBL" id="CUA84943.1"/>
    </source>
</evidence>
<keyword evidence="3" id="KW-1185">Reference proteome</keyword>
<feature type="transmembrane region" description="Helical" evidence="1">
    <location>
        <begin position="39"/>
        <end position="57"/>
    </location>
</feature>
<sequence length="115" mass="12783">MINDHEKALQRRWNKHVEQHSDSIELTWQQVKPSSPGRAWALASAAAVVVAVSYIGWQFHAQPNAGPAAASDTPMLLANNYTLAALDERIQLALLHGADEATLEYLWQQRALLTQ</sequence>
<dbReference type="RefSeq" id="WP_055438724.1">
    <property type="nucleotide sequence ID" value="NZ_CYHB01000002.1"/>
</dbReference>
<organism evidence="2 3">
    <name type="scientific">Pseudidiomarina woesei</name>
    <dbReference type="NCBI Taxonomy" id="1381080"/>
    <lineage>
        <taxon>Bacteria</taxon>
        <taxon>Pseudomonadati</taxon>
        <taxon>Pseudomonadota</taxon>
        <taxon>Gammaproteobacteria</taxon>
        <taxon>Alteromonadales</taxon>
        <taxon>Idiomarinaceae</taxon>
        <taxon>Pseudidiomarina</taxon>
    </lineage>
</organism>